<proteinExistence type="predicted"/>
<accession>A0A0A9DR07</accession>
<reference evidence="2" key="2">
    <citation type="journal article" date="2015" name="Data Brief">
        <title>Shoot transcriptome of the giant reed, Arundo donax.</title>
        <authorList>
            <person name="Barrero R.A."/>
            <person name="Guerrero F.D."/>
            <person name="Moolhuijzen P."/>
            <person name="Goolsby J.A."/>
            <person name="Tidwell J."/>
            <person name="Bellgard S.E."/>
            <person name="Bellgard M.I."/>
        </authorList>
    </citation>
    <scope>NUCLEOTIDE SEQUENCE</scope>
    <source>
        <tissue evidence="2">Shoot tissue taken approximately 20 cm above the soil surface</tissue>
    </source>
</reference>
<evidence type="ECO:0000256" key="1">
    <source>
        <dbReference type="SAM" id="MobiDB-lite"/>
    </source>
</evidence>
<protein>
    <submittedName>
        <fullName evidence="2">Uncharacterized protein</fullName>
    </submittedName>
</protein>
<name>A0A0A9DR07_ARUDO</name>
<dbReference type="AlphaFoldDB" id="A0A0A9DR07"/>
<evidence type="ECO:0000313" key="2">
    <source>
        <dbReference type="EMBL" id="JAD86197.1"/>
    </source>
</evidence>
<feature type="compositionally biased region" description="Low complexity" evidence="1">
    <location>
        <begin position="57"/>
        <end position="72"/>
    </location>
</feature>
<organism evidence="2">
    <name type="scientific">Arundo donax</name>
    <name type="common">Giant reed</name>
    <name type="synonym">Donax arundinaceus</name>
    <dbReference type="NCBI Taxonomy" id="35708"/>
    <lineage>
        <taxon>Eukaryota</taxon>
        <taxon>Viridiplantae</taxon>
        <taxon>Streptophyta</taxon>
        <taxon>Embryophyta</taxon>
        <taxon>Tracheophyta</taxon>
        <taxon>Spermatophyta</taxon>
        <taxon>Magnoliopsida</taxon>
        <taxon>Liliopsida</taxon>
        <taxon>Poales</taxon>
        <taxon>Poaceae</taxon>
        <taxon>PACMAD clade</taxon>
        <taxon>Arundinoideae</taxon>
        <taxon>Arundineae</taxon>
        <taxon>Arundo</taxon>
    </lineage>
</organism>
<reference evidence="2" key="1">
    <citation type="submission" date="2014-09" db="EMBL/GenBank/DDBJ databases">
        <authorList>
            <person name="Magalhaes I.L.F."/>
            <person name="Oliveira U."/>
            <person name="Santos F.R."/>
            <person name="Vidigal T.H.D.A."/>
            <person name="Brescovit A.D."/>
            <person name="Santos A.J."/>
        </authorList>
    </citation>
    <scope>NUCLEOTIDE SEQUENCE</scope>
    <source>
        <tissue evidence="2">Shoot tissue taken approximately 20 cm above the soil surface</tissue>
    </source>
</reference>
<dbReference type="EMBL" id="GBRH01211698">
    <property type="protein sequence ID" value="JAD86197.1"/>
    <property type="molecule type" value="Transcribed_RNA"/>
</dbReference>
<feature type="region of interest" description="Disordered" evidence="1">
    <location>
        <begin position="23"/>
        <end position="43"/>
    </location>
</feature>
<sequence length="135" mass="13951">MASASSSVSRSPWLTITCHSCSAGIDPLRASSNTSKHSTRRSSDCLAPILRAATARNVARPMVPAPAATPASSRKRRASASSTFWPRERSAVTSSPVAIWPSSSASKRSKISLHSSACSGVSFSAMLGLVAPPAP</sequence>
<feature type="region of interest" description="Disordered" evidence="1">
    <location>
        <begin position="57"/>
        <end position="86"/>
    </location>
</feature>